<dbReference type="GeneID" id="90540264"/>
<reference evidence="7" key="1">
    <citation type="journal article" date="2024" name="BMC Genomics">
        <title>Functional annotation of a divergent genome using sequence and structure-based similarity.</title>
        <authorList>
            <person name="Svedberg D."/>
            <person name="Winiger R.R."/>
            <person name="Berg A."/>
            <person name="Sharma H."/>
            <person name="Tellgren-Roth C."/>
            <person name="Debrunner-Vossbrinck B.A."/>
            <person name="Vossbrinck C.R."/>
            <person name="Barandun J."/>
        </authorList>
    </citation>
    <scope>NUCLEOTIDE SEQUENCE</scope>
    <source>
        <strain evidence="7">Illinois isolate</strain>
    </source>
</reference>
<dbReference type="Proteomes" id="UP001334084">
    <property type="component" value="Chromosome 1"/>
</dbReference>
<dbReference type="SMART" id="SM00355">
    <property type="entry name" value="ZnF_C2H2"/>
    <property type="match status" value="2"/>
</dbReference>
<dbReference type="PROSITE" id="PS50157">
    <property type="entry name" value="ZINC_FINGER_C2H2_2"/>
    <property type="match status" value="2"/>
</dbReference>
<keyword evidence="4" id="KW-0862">Zinc</keyword>
<keyword evidence="1" id="KW-0479">Metal-binding</keyword>
<dbReference type="EMBL" id="CP142726">
    <property type="protein sequence ID" value="WUR02464.1"/>
    <property type="molecule type" value="Genomic_DNA"/>
</dbReference>
<keyword evidence="8" id="KW-1185">Reference proteome</keyword>
<keyword evidence="3 5" id="KW-0863">Zinc-finger</keyword>
<evidence type="ECO:0000313" key="7">
    <source>
        <dbReference type="EMBL" id="WUR02464.1"/>
    </source>
</evidence>
<keyword evidence="2" id="KW-0677">Repeat</keyword>
<dbReference type="AlphaFoldDB" id="A0AAX4J906"/>
<dbReference type="Gene3D" id="3.30.160.60">
    <property type="entry name" value="Classic Zinc Finger"/>
    <property type="match status" value="2"/>
</dbReference>
<evidence type="ECO:0000256" key="3">
    <source>
        <dbReference type="ARBA" id="ARBA00022771"/>
    </source>
</evidence>
<dbReference type="RefSeq" id="XP_065328609.1">
    <property type="nucleotide sequence ID" value="XM_065472537.1"/>
</dbReference>
<accession>A0AAX4J906</accession>
<dbReference type="PANTHER" id="PTHR23057:SF0">
    <property type="entry name" value="JUXTAPOSED WITH ANOTHER ZINC FINGER PROTEIN 1"/>
    <property type="match status" value="1"/>
</dbReference>
<gene>
    <name evidence="7" type="ORF">VNE69_01400</name>
</gene>
<dbReference type="InterPro" id="IPR036236">
    <property type="entry name" value="Znf_C2H2_sf"/>
</dbReference>
<evidence type="ECO:0000256" key="4">
    <source>
        <dbReference type="ARBA" id="ARBA00022833"/>
    </source>
</evidence>
<dbReference type="PANTHER" id="PTHR23057">
    <property type="entry name" value="JUXTAPOSED WITH ANOTHER ZINC FINGER PROTEIN 1"/>
    <property type="match status" value="1"/>
</dbReference>
<feature type="domain" description="C2H2-type" evidence="6">
    <location>
        <begin position="132"/>
        <end position="160"/>
    </location>
</feature>
<evidence type="ECO:0000259" key="6">
    <source>
        <dbReference type="PROSITE" id="PS50157"/>
    </source>
</evidence>
<feature type="domain" description="C2H2-type" evidence="6">
    <location>
        <begin position="96"/>
        <end position="126"/>
    </location>
</feature>
<dbReference type="GO" id="GO:0005634">
    <property type="term" value="C:nucleus"/>
    <property type="evidence" value="ECO:0007669"/>
    <property type="project" value="TreeGrafter"/>
</dbReference>
<dbReference type="SUPFAM" id="SSF57667">
    <property type="entry name" value="beta-beta-alpha zinc fingers"/>
    <property type="match status" value="2"/>
</dbReference>
<dbReference type="GO" id="GO:0008270">
    <property type="term" value="F:zinc ion binding"/>
    <property type="evidence" value="ECO:0007669"/>
    <property type="project" value="UniProtKB-KW"/>
</dbReference>
<organism evidence="7 8">
    <name type="scientific">Vairimorpha necatrix</name>
    <dbReference type="NCBI Taxonomy" id="6039"/>
    <lineage>
        <taxon>Eukaryota</taxon>
        <taxon>Fungi</taxon>
        <taxon>Fungi incertae sedis</taxon>
        <taxon>Microsporidia</taxon>
        <taxon>Nosematidae</taxon>
        <taxon>Vairimorpha</taxon>
    </lineage>
</organism>
<dbReference type="InterPro" id="IPR013087">
    <property type="entry name" value="Znf_C2H2_type"/>
</dbReference>
<evidence type="ECO:0000313" key="8">
    <source>
        <dbReference type="Proteomes" id="UP001334084"/>
    </source>
</evidence>
<dbReference type="PROSITE" id="PS00028">
    <property type="entry name" value="ZINC_FINGER_C2H2_1"/>
    <property type="match status" value="2"/>
</dbReference>
<evidence type="ECO:0000256" key="2">
    <source>
        <dbReference type="ARBA" id="ARBA00022737"/>
    </source>
</evidence>
<dbReference type="Pfam" id="PF00096">
    <property type="entry name" value="zf-C2H2"/>
    <property type="match status" value="2"/>
</dbReference>
<evidence type="ECO:0000256" key="1">
    <source>
        <dbReference type="ARBA" id="ARBA00022723"/>
    </source>
</evidence>
<proteinExistence type="predicted"/>
<protein>
    <submittedName>
        <fullName evidence="7">Zinc finger C2H2 domain-containing protein</fullName>
    </submittedName>
</protein>
<dbReference type="InterPro" id="IPR051580">
    <property type="entry name" value="ZnF-Chromatin_assoc"/>
</dbReference>
<dbReference type="KEGG" id="vnx:VNE69_01400"/>
<evidence type="ECO:0000256" key="5">
    <source>
        <dbReference type="PROSITE-ProRule" id="PRU00042"/>
    </source>
</evidence>
<sequence length="160" mass="19575">MSYHHIKKLFDEYLKKNHPEVDFYNKNDIENTMQMYGKHYKSVIPFRNLYFRKKIFETEKTQFLRRNPYIHNWKEEEAEKNEKNENKKGDGERRIYKCTLGNCNRQYTSAFGLKYHMKEGHSEKKLNVHKPFVCDVKNCGRKYKNNNGLKYHLKTFHNIK</sequence>
<name>A0AAX4J906_9MICR</name>